<accession>A0A1Q5PV92</accession>
<keyword evidence="2" id="KW-1185">Reference proteome</keyword>
<comment type="caution">
    <text evidence="1">The sequence shown here is derived from an EMBL/GenBank/DDBJ whole genome shotgun (WGS) entry which is preliminary data.</text>
</comment>
<evidence type="ECO:0008006" key="3">
    <source>
        <dbReference type="Google" id="ProtNLM"/>
    </source>
</evidence>
<protein>
    <recommendedName>
        <fullName evidence="3">Glycosyl transferases group 1</fullName>
    </recommendedName>
</protein>
<dbReference type="EMBL" id="MQVR01000154">
    <property type="protein sequence ID" value="OKL51488.1"/>
    <property type="molecule type" value="Genomic_DNA"/>
</dbReference>
<dbReference type="AlphaFoldDB" id="A0A1Q5PV92"/>
<dbReference type="Proteomes" id="UP000185628">
    <property type="component" value="Unassembled WGS sequence"/>
</dbReference>
<dbReference type="OrthoDB" id="9179640at2"/>
<proteinExistence type="predicted"/>
<reference evidence="2" key="1">
    <citation type="submission" date="2016-12" db="EMBL/GenBank/DDBJ databases">
        <authorList>
            <person name="Meng X."/>
        </authorList>
    </citation>
    <scope>NUCLEOTIDE SEQUENCE [LARGE SCALE GENOMIC DNA]</scope>
    <source>
        <strain evidence="2">DSM 19116</strain>
    </source>
</reference>
<evidence type="ECO:0000313" key="1">
    <source>
        <dbReference type="EMBL" id="OKL51488.1"/>
    </source>
</evidence>
<evidence type="ECO:0000313" key="2">
    <source>
        <dbReference type="Proteomes" id="UP000185628"/>
    </source>
</evidence>
<organism evidence="1 2">
    <name type="scientific">Bowdeniella nasicola</name>
    <dbReference type="NCBI Taxonomy" id="208480"/>
    <lineage>
        <taxon>Bacteria</taxon>
        <taxon>Bacillati</taxon>
        <taxon>Actinomycetota</taxon>
        <taxon>Actinomycetes</taxon>
        <taxon>Actinomycetales</taxon>
        <taxon>Actinomycetaceae</taxon>
        <taxon>Bowdeniella</taxon>
    </lineage>
</organism>
<gene>
    <name evidence="1" type="ORF">BSZ39_12740</name>
</gene>
<name>A0A1Q5PV92_9ACTO</name>
<sequence>MTFWHERIPRVASIRGWFTRLYVTDAADQKPWSERAVSPVGVLPWGSDVLNARVSWEQKTVDLLRMGRQPDSWDDDDQTYALLKRHESSLSFAPRPPFGRDDHETYQFALDAYGSAKVVLAFSNAVHSVSYTHPEREYVTGRWTDAIAAGCMVAGVVPDTESAKIVVPECARICVPPDDPSAGLDQIIGALGEYTKERYLQIRRYAAEYVDWHHRLHAMCTDLSISRPESLQRKLTDLDQLARGESCA</sequence>